<dbReference type="EMBL" id="LQPJ01000031">
    <property type="protein sequence ID" value="ORW31411.1"/>
    <property type="molecule type" value="Genomic_DNA"/>
</dbReference>
<accession>A0A1X1ZYH9</accession>
<protein>
    <submittedName>
        <fullName evidence="1">Uncharacterized protein</fullName>
    </submittedName>
</protein>
<proteinExistence type="predicted"/>
<evidence type="ECO:0000313" key="1">
    <source>
        <dbReference type="EMBL" id="ORW31411.1"/>
    </source>
</evidence>
<organism evidence="1 2">
    <name type="scientific">Mycobacterium palustre</name>
    <dbReference type="NCBI Taxonomy" id="153971"/>
    <lineage>
        <taxon>Bacteria</taxon>
        <taxon>Bacillati</taxon>
        <taxon>Actinomycetota</taxon>
        <taxon>Actinomycetes</taxon>
        <taxon>Mycobacteriales</taxon>
        <taxon>Mycobacteriaceae</taxon>
        <taxon>Mycobacterium</taxon>
        <taxon>Mycobacterium simiae complex</taxon>
    </lineage>
</organism>
<reference evidence="1 2" key="1">
    <citation type="submission" date="2016-01" db="EMBL/GenBank/DDBJ databases">
        <title>The new phylogeny of the genus Mycobacterium.</title>
        <authorList>
            <person name="Tarcisio F."/>
            <person name="Conor M."/>
            <person name="Antonella G."/>
            <person name="Elisabetta G."/>
            <person name="Giulia F.S."/>
            <person name="Sara T."/>
            <person name="Anna F."/>
            <person name="Clotilde B."/>
            <person name="Roberto B."/>
            <person name="Veronica D.S."/>
            <person name="Fabio R."/>
            <person name="Monica P."/>
            <person name="Olivier J."/>
            <person name="Enrico T."/>
            <person name="Nicola S."/>
        </authorList>
    </citation>
    <scope>NUCLEOTIDE SEQUENCE [LARGE SCALE GENOMIC DNA]</scope>
    <source>
        <strain evidence="1 2">DSM 44572</strain>
    </source>
</reference>
<keyword evidence="2" id="KW-1185">Reference proteome</keyword>
<comment type="caution">
    <text evidence="1">The sequence shown here is derived from an EMBL/GenBank/DDBJ whole genome shotgun (WGS) entry which is preliminary data.</text>
</comment>
<evidence type="ECO:0000313" key="2">
    <source>
        <dbReference type="Proteomes" id="UP000193529"/>
    </source>
</evidence>
<name>A0A1X1ZYH9_9MYCO</name>
<sequence>MGLRDELSKHEDFEAQREAERIENVRKVEELIAEFVQLAKERGIPPTDSYNGFTGWIVEPKELDRLGISVHGDTKAHDYTGWSPISAAEILDKIYYVHTLERALTWRLSRS</sequence>
<dbReference type="Proteomes" id="UP000193529">
    <property type="component" value="Unassembled WGS sequence"/>
</dbReference>
<gene>
    <name evidence="1" type="ORF">AWC19_25555</name>
</gene>
<dbReference type="AlphaFoldDB" id="A0A1X1ZYH9"/>